<dbReference type="InterPro" id="IPR008778">
    <property type="entry name" value="Pirin_C_dom"/>
</dbReference>
<evidence type="ECO:0000256" key="2">
    <source>
        <dbReference type="PIRSR" id="PIRSR006232-1"/>
    </source>
</evidence>
<gene>
    <name evidence="6" type="ORF">EKM59_00745</name>
</gene>
<evidence type="ECO:0000313" key="7">
    <source>
        <dbReference type="Proteomes" id="UP000288012"/>
    </source>
</evidence>
<dbReference type="RefSeq" id="WP_127111017.1">
    <property type="nucleotide sequence ID" value="NZ_RZGR01000002.1"/>
</dbReference>
<dbReference type="SUPFAM" id="SSF51182">
    <property type="entry name" value="RmlC-like cupins"/>
    <property type="match status" value="1"/>
</dbReference>
<dbReference type="InterPro" id="IPR012093">
    <property type="entry name" value="Pirin"/>
</dbReference>
<evidence type="ECO:0000256" key="3">
    <source>
        <dbReference type="RuleBase" id="RU003457"/>
    </source>
</evidence>
<dbReference type="InterPro" id="IPR003829">
    <property type="entry name" value="Pirin_N_dom"/>
</dbReference>
<dbReference type="GO" id="GO:0046872">
    <property type="term" value="F:metal ion binding"/>
    <property type="evidence" value="ECO:0007669"/>
    <property type="project" value="UniProtKB-KW"/>
</dbReference>
<proteinExistence type="inferred from homology"/>
<comment type="similarity">
    <text evidence="1 3">Belongs to the pirin family.</text>
</comment>
<dbReference type="InterPro" id="IPR011051">
    <property type="entry name" value="RmlC_Cupin_sf"/>
</dbReference>
<dbReference type="Gene3D" id="2.60.120.10">
    <property type="entry name" value="Jelly Rolls"/>
    <property type="match status" value="2"/>
</dbReference>
<accession>A0A433JM63</accession>
<feature type="binding site" evidence="2">
    <location>
        <position position="105"/>
    </location>
    <ligand>
        <name>Fe cation</name>
        <dbReference type="ChEBI" id="CHEBI:24875"/>
    </ligand>
</feature>
<feature type="binding site" evidence="2">
    <location>
        <position position="61"/>
    </location>
    <ligand>
        <name>Fe cation</name>
        <dbReference type="ChEBI" id="CHEBI:24875"/>
    </ligand>
</feature>
<dbReference type="CDD" id="cd02247">
    <property type="entry name" value="cupin_pirin_C"/>
    <property type="match status" value="1"/>
</dbReference>
<feature type="domain" description="Pirin C-terminal" evidence="5">
    <location>
        <begin position="177"/>
        <end position="279"/>
    </location>
</feature>
<dbReference type="InterPro" id="IPR014710">
    <property type="entry name" value="RmlC-like_jellyroll"/>
</dbReference>
<comment type="cofactor">
    <cofactor evidence="2">
        <name>Fe cation</name>
        <dbReference type="ChEBI" id="CHEBI:24875"/>
    </cofactor>
    <text evidence="2">Binds 1 Fe cation per subunit.</text>
</comment>
<keyword evidence="2" id="KW-0408">Iron</keyword>
<dbReference type="PANTHER" id="PTHR13903:SF8">
    <property type="entry name" value="PIRIN"/>
    <property type="match status" value="1"/>
</dbReference>
<dbReference type="Pfam" id="PF05726">
    <property type="entry name" value="Pirin_C"/>
    <property type="match status" value="1"/>
</dbReference>
<comment type="caution">
    <text evidence="6">The sequence shown here is derived from an EMBL/GenBank/DDBJ whole genome shotgun (WGS) entry which is preliminary data.</text>
</comment>
<dbReference type="AlphaFoldDB" id="A0A433JM63"/>
<name>A0A433JM63_9GAMM</name>
<dbReference type="CDD" id="cd02909">
    <property type="entry name" value="cupin_pirin_N"/>
    <property type="match status" value="1"/>
</dbReference>
<feature type="binding site" evidence="2">
    <location>
        <position position="59"/>
    </location>
    <ligand>
        <name>Fe cation</name>
        <dbReference type="ChEBI" id="CHEBI:24875"/>
    </ligand>
</feature>
<feature type="binding site" evidence="2">
    <location>
        <position position="103"/>
    </location>
    <ligand>
        <name>Fe cation</name>
        <dbReference type="ChEBI" id="CHEBI:24875"/>
    </ligand>
</feature>
<feature type="domain" description="Pirin N-terminal" evidence="4">
    <location>
        <begin position="23"/>
        <end position="121"/>
    </location>
</feature>
<dbReference type="Proteomes" id="UP000288012">
    <property type="component" value="Unassembled WGS sequence"/>
</dbReference>
<organism evidence="6 7">
    <name type="scientific">Legionella septentrionalis</name>
    <dbReference type="NCBI Taxonomy" id="2498109"/>
    <lineage>
        <taxon>Bacteria</taxon>
        <taxon>Pseudomonadati</taxon>
        <taxon>Pseudomonadota</taxon>
        <taxon>Gammaproteobacteria</taxon>
        <taxon>Legionellales</taxon>
        <taxon>Legionellaceae</taxon>
        <taxon>Legionella</taxon>
    </lineage>
</organism>
<dbReference type="PIRSF" id="PIRSF006232">
    <property type="entry name" value="Pirin"/>
    <property type="match status" value="1"/>
</dbReference>
<reference evidence="6 7" key="1">
    <citation type="submission" date="2018-12" db="EMBL/GenBank/DDBJ databases">
        <title>Legionella sp,whole genome shotgun sequence.</title>
        <authorList>
            <person name="Wu H."/>
        </authorList>
    </citation>
    <scope>NUCLEOTIDE SEQUENCE [LARGE SCALE GENOMIC DNA]</scope>
    <source>
        <strain evidence="7">km714</strain>
    </source>
</reference>
<dbReference type="EMBL" id="RZGR01000002">
    <property type="protein sequence ID" value="RUQ91124.1"/>
    <property type="molecule type" value="Genomic_DNA"/>
</dbReference>
<protein>
    <submittedName>
        <fullName evidence="6">Pirin family protein</fullName>
    </submittedName>
</protein>
<keyword evidence="7" id="KW-1185">Reference proteome</keyword>
<evidence type="ECO:0000259" key="4">
    <source>
        <dbReference type="Pfam" id="PF02678"/>
    </source>
</evidence>
<keyword evidence="2" id="KW-0479">Metal-binding</keyword>
<evidence type="ECO:0000313" key="6">
    <source>
        <dbReference type="EMBL" id="RUQ91124.1"/>
    </source>
</evidence>
<sequence>MKKIKVEHVLAGNLLREGAGVKLHRYIGMDRKNNFDPILLFDVFDSEDPMDYLAGFPAHPHRGFETITYMLEGQMEHRDNHGHHGIIGPGDVQWMTAGRGIIHSEMPKQSQGRLSGLQVWLNLPAAHKYDPPRYQEYTSAQFPLEQTADVHVKVIAGKTNNGTEAPIQGIVTAPIFLDITCSAGKQFTQDIPLSHQSIMFVLSGAVTVFDGEQNQVLEQGMLAGLSTGDCLTLTSEQSSRCLLLAAARIGEPVERAGPFVMNTREEILQAIDDFQNNRF</sequence>
<dbReference type="PANTHER" id="PTHR13903">
    <property type="entry name" value="PIRIN-RELATED"/>
    <property type="match status" value="1"/>
</dbReference>
<evidence type="ECO:0000256" key="1">
    <source>
        <dbReference type="ARBA" id="ARBA00008416"/>
    </source>
</evidence>
<evidence type="ECO:0000259" key="5">
    <source>
        <dbReference type="Pfam" id="PF05726"/>
    </source>
</evidence>
<dbReference type="Pfam" id="PF02678">
    <property type="entry name" value="Pirin"/>
    <property type="match status" value="1"/>
</dbReference>